<evidence type="ECO:0000313" key="3">
    <source>
        <dbReference type="Proteomes" id="UP001165405"/>
    </source>
</evidence>
<comment type="caution">
    <text evidence="2">The sequence shown here is derived from an EMBL/GenBank/DDBJ whole genome shotgun (WGS) entry which is preliminary data.</text>
</comment>
<evidence type="ECO:0000313" key="2">
    <source>
        <dbReference type="EMBL" id="MCF4121444.1"/>
    </source>
</evidence>
<keyword evidence="3" id="KW-1185">Reference proteome</keyword>
<dbReference type="AlphaFoldDB" id="A0AA41QDH0"/>
<dbReference type="RefSeq" id="WP_236089239.1">
    <property type="nucleotide sequence ID" value="NZ_JAKGSG010000029.1"/>
</dbReference>
<organism evidence="2 3">
    <name type="scientific">Antribacter soli</name>
    <dbReference type="NCBI Taxonomy" id="2910976"/>
    <lineage>
        <taxon>Bacteria</taxon>
        <taxon>Bacillati</taxon>
        <taxon>Actinomycetota</taxon>
        <taxon>Actinomycetes</taxon>
        <taxon>Micrococcales</taxon>
        <taxon>Promicromonosporaceae</taxon>
        <taxon>Antribacter</taxon>
    </lineage>
</organism>
<evidence type="ECO:0000256" key="1">
    <source>
        <dbReference type="SAM" id="MobiDB-lite"/>
    </source>
</evidence>
<dbReference type="InterPro" id="IPR025444">
    <property type="entry name" value="Monooxy_af470"/>
</dbReference>
<dbReference type="Pfam" id="PF13826">
    <property type="entry name" value="Monooxy_af470-like"/>
    <property type="match status" value="1"/>
</dbReference>
<proteinExistence type="predicted"/>
<name>A0AA41QDH0_9MICO</name>
<feature type="region of interest" description="Disordered" evidence="1">
    <location>
        <begin position="137"/>
        <end position="163"/>
    </location>
</feature>
<dbReference type="Proteomes" id="UP001165405">
    <property type="component" value="Unassembled WGS sequence"/>
</dbReference>
<gene>
    <name evidence="2" type="ORF">L1785_10670</name>
</gene>
<reference evidence="2" key="1">
    <citation type="submission" date="2022-01" db="EMBL/GenBank/DDBJ databases">
        <title>Antribacter sp. nov., isolated from Guizhou of China.</title>
        <authorList>
            <person name="Chengliang C."/>
            <person name="Ya Z."/>
        </authorList>
    </citation>
    <scope>NUCLEOTIDE SEQUENCE</scope>
    <source>
        <strain evidence="2">KLBMP 9083</strain>
    </source>
</reference>
<accession>A0AA41QDH0</accession>
<protein>
    <submittedName>
        <fullName evidence="2">DUF4188 domain-containing protein</fullName>
    </submittedName>
</protein>
<dbReference type="EMBL" id="JAKGSG010000029">
    <property type="protein sequence ID" value="MCF4121444.1"/>
    <property type="molecule type" value="Genomic_DNA"/>
</dbReference>
<sequence>MTELTTHLHDGDLAVFLIGARVNRPWRPDGWLPAFAAMGPMLRELWKDPSSGFLHARTTVDADLRGVTTIQYWRSVEDIYRYANADDHAHRPAWLAFYRRAKKVPGAVTIWHETYAVPAGGHESLYGDAPTPFGLARATGSIPATRRGRTARERIRSTAGPAS</sequence>